<dbReference type="OrthoDB" id="427886at2759"/>
<name>A0A1N6LXY2_BABMR</name>
<proteinExistence type="predicted"/>
<evidence type="ECO:0000313" key="3">
    <source>
        <dbReference type="Proteomes" id="UP000002899"/>
    </source>
</evidence>
<protein>
    <recommendedName>
        <fullName evidence="1">Fcf2 pre-rRNA processing C-terminal domain-containing protein</fullName>
    </recommendedName>
</protein>
<dbReference type="VEuPathDB" id="PiroplasmaDB:BmR1_04g07335"/>
<feature type="domain" description="Fcf2 pre-rRNA processing C-terminal" evidence="1">
    <location>
        <begin position="71"/>
        <end position="142"/>
    </location>
</feature>
<reference evidence="2 3" key="3">
    <citation type="journal article" date="2016" name="Sci. Rep.">
        <title>Genome-wide diversity and gene expression profiling of Babesia microti isolates identify polymorphic genes that mediate host-pathogen interactions.</title>
        <authorList>
            <person name="Silva J.C."/>
            <person name="Cornillot E."/>
            <person name="McCracken C."/>
            <person name="Usmani-Brown S."/>
            <person name="Dwivedi A."/>
            <person name="Ifeonu O.O."/>
            <person name="Crabtree J."/>
            <person name="Gotia H.T."/>
            <person name="Virji A.Z."/>
            <person name="Reynes C."/>
            <person name="Colinge J."/>
            <person name="Kumar V."/>
            <person name="Lawres L."/>
            <person name="Pazzi J.E."/>
            <person name="Pablo J.V."/>
            <person name="Hung C."/>
            <person name="Brancato J."/>
            <person name="Kumari P."/>
            <person name="Orvis J."/>
            <person name="Tretina K."/>
            <person name="Chibucos M."/>
            <person name="Ott S."/>
            <person name="Sadzewicz L."/>
            <person name="Sengamalay N."/>
            <person name="Shetty A.C."/>
            <person name="Su Q."/>
            <person name="Tallon L."/>
            <person name="Fraser C.M."/>
            <person name="Frutos R."/>
            <person name="Molina D.M."/>
            <person name="Krause P.J."/>
            <person name="Ben Mamoun C."/>
        </authorList>
    </citation>
    <scope>NUCLEOTIDE SEQUENCE [LARGE SCALE GENOMIC DNA]</scope>
    <source>
        <strain evidence="2 3">RI</strain>
    </source>
</reference>
<accession>A0A1N6LXY2</accession>
<reference evidence="2 3" key="1">
    <citation type="journal article" date="2012" name="Nucleic Acids Res.">
        <title>Sequencing of the smallest Apicomplexan genome from the human pathogen Babesia microti.</title>
        <authorList>
            <person name="Cornillot E."/>
            <person name="Hadj-Kaddour K."/>
            <person name="Dassouli A."/>
            <person name="Noel B."/>
            <person name="Ranwez V."/>
            <person name="Vacherie B."/>
            <person name="Augagneur Y."/>
            <person name="Bres V."/>
            <person name="Duclos A."/>
            <person name="Randazzo S."/>
            <person name="Carcy B."/>
            <person name="Debierre-Grockiego F."/>
            <person name="Delbecq S."/>
            <person name="Moubri-Menage K."/>
            <person name="Shams-Eldin H."/>
            <person name="Usmani-Brown S."/>
            <person name="Bringaud F."/>
            <person name="Wincker P."/>
            <person name="Vivares C.P."/>
            <person name="Schwarz R.T."/>
            <person name="Schetters T.P."/>
            <person name="Krause P.J."/>
            <person name="Gorenflot A."/>
            <person name="Berry V."/>
            <person name="Barbe V."/>
            <person name="Ben Mamoun C."/>
        </authorList>
    </citation>
    <scope>NUCLEOTIDE SEQUENCE [LARGE SCALE GENOMIC DNA]</scope>
    <source>
        <strain evidence="2 3">RI</strain>
    </source>
</reference>
<dbReference type="KEGG" id="bmic:BmR1_04g07335"/>
<gene>
    <name evidence="2" type="ORF">BmR1_04g07335</name>
</gene>
<reference evidence="2 3" key="2">
    <citation type="journal article" date="2013" name="PLoS ONE">
        <title>Whole genome mapping and re-organization of the nuclear and mitochondrial genomes of Babesia microti isolates.</title>
        <authorList>
            <person name="Cornillot E."/>
            <person name="Dassouli A."/>
            <person name="Garg A."/>
            <person name="Pachikara N."/>
            <person name="Randazzo S."/>
            <person name="Depoix D."/>
            <person name="Carcy B."/>
            <person name="Delbecq S."/>
            <person name="Frutos R."/>
            <person name="Silva J.C."/>
            <person name="Sutton R."/>
            <person name="Krause P.J."/>
            <person name="Mamoun C.B."/>
        </authorList>
    </citation>
    <scope>NUCLEOTIDE SEQUENCE [LARGE SCALE GENOMIC DNA]</scope>
    <source>
        <strain evidence="2 3">RI</strain>
    </source>
</reference>
<keyword evidence="3" id="KW-1185">Reference proteome</keyword>
<dbReference type="GeneID" id="24426110"/>
<evidence type="ECO:0000313" key="2">
    <source>
        <dbReference type="EMBL" id="SIO73736.1"/>
    </source>
</evidence>
<organism evidence="2 3">
    <name type="scientific">Babesia microti (strain RI)</name>
    <dbReference type="NCBI Taxonomy" id="1133968"/>
    <lineage>
        <taxon>Eukaryota</taxon>
        <taxon>Sar</taxon>
        <taxon>Alveolata</taxon>
        <taxon>Apicomplexa</taxon>
        <taxon>Aconoidasida</taxon>
        <taxon>Piroplasmida</taxon>
        <taxon>Babesiidae</taxon>
        <taxon>Babesia</taxon>
    </lineage>
</organism>
<dbReference type="EMBL" id="LN871599">
    <property type="protein sequence ID" value="SIO73736.1"/>
    <property type="molecule type" value="Genomic_DNA"/>
</dbReference>
<dbReference type="InterPro" id="IPR014810">
    <property type="entry name" value="Fcf2_C"/>
</dbReference>
<dbReference type="RefSeq" id="XP_012650066.2">
    <property type="nucleotide sequence ID" value="XM_012794612.2"/>
</dbReference>
<evidence type="ECO:0000259" key="1">
    <source>
        <dbReference type="Pfam" id="PF08698"/>
    </source>
</evidence>
<dbReference type="AlphaFoldDB" id="A0A1N6LXY2"/>
<dbReference type="Proteomes" id="UP000002899">
    <property type="component" value="Chromosome IV"/>
</dbReference>
<sequence length="146" mass="17253">MEDRDLLIASIHSEKFRKSFANKYCNEESTFLDDEFLHPFKGYQQHVDLVPENEVTLDFLKPKYNTDKDTNNDYSWHEMPDKEASEQDIREWTAIQLRSFAEKDRFYKSAHGKLQRLPKKFQVGVIGGSRKPKSFLSHLVRKKIGK</sequence>
<dbReference type="Pfam" id="PF08698">
    <property type="entry name" value="Fcf2"/>
    <property type="match status" value="1"/>
</dbReference>